<dbReference type="KEGG" id="smx:SM11_pC1000"/>
<dbReference type="Gene3D" id="3.30.450.80">
    <property type="entry name" value="Transcription factor LuxR-like, autoinducer-binding domain"/>
    <property type="match status" value="1"/>
</dbReference>
<feature type="domain" description="HTH luxR-type" evidence="4">
    <location>
        <begin position="167"/>
        <end position="232"/>
    </location>
</feature>
<protein>
    <submittedName>
        <fullName evidence="5">Regulatory protein LuxR Autoinducer-binding domain protein</fullName>
    </submittedName>
</protein>
<dbReference type="SUPFAM" id="SSF46894">
    <property type="entry name" value="C-terminal effector domain of the bipartite response regulators"/>
    <property type="match status" value="1"/>
</dbReference>
<evidence type="ECO:0000313" key="5">
    <source>
        <dbReference type="EMBL" id="AEH82073.1"/>
    </source>
</evidence>
<accession>F7XEU8</accession>
<dbReference type="CDD" id="cd06170">
    <property type="entry name" value="LuxR_C_like"/>
    <property type="match status" value="1"/>
</dbReference>
<organism evidence="5 6">
    <name type="scientific">Sinorhizobium meliloti (strain SM11)</name>
    <dbReference type="NCBI Taxonomy" id="707241"/>
    <lineage>
        <taxon>Bacteria</taxon>
        <taxon>Pseudomonadati</taxon>
        <taxon>Pseudomonadota</taxon>
        <taxon>Alphaproteobacteria</taxon>
        <taxon>Hyphomicrobiales</taxon>
        <taxon>Rhizobiaceae</taxon>
        <taxon>Sinorhizobium/Ensifer group</taxon>
        <taxon>Sinorhizobium</taxon>
    </lineage>
</organism>
<dbReference type="AlphaFoldDB" id="F7XEU8"/>
<evidence type="ECO:0000256" key="3">
    <source>
        <dbReference type="ARBA" id="ARBA00023163"/>
    </source>
</evidence>
<dbReference type="InterPro" id="IPR036693">
    <property type="entry name" value="TF_LuxR_autoind-bd_dom_sf"/>
</dbReference>
<dbReference type="RefSeq" id="WP_014531579.1">
    <property type="nucleotide sequence ID" value="NC_017327.1"/>
</dbReference>
<evidence type="ECO:0000259" key="4">
    <source>
        <dbReference type="PROSITE" id="PS50043"/>
    </source>
</evidence>
<dbReference type="InterPro" id="IPR016032">
    <property type="entry name" value="Sig_transdc_resp-reg_C-effctor"/>
</dbReference>
<gene>
    <name evidence="5" type="primary">luxR</name>
    <name evidence="5" type="ordered locus">SM11_pC1000</name>
</gene>
<dbReference type="InterPro" id="IPR005143">
    <property type="entry name" value="TF_LuxR_autoind-bd_dom"/>
</dbReference>
<evidence type="ECO:0000256" key="2">
    <source>
        <dbReference type="ARBA" id="ARBA00023125"/>
    </source>
</evidence>
<sequence>MEIWFQKLIDVTAVARTREMFNGALTELARELGFEYYAYLNLQPVGTFAVSNYSPEWQDRYFSKSFSEIDPVVLIAKSTMRAFTWSSENTRKVKSRRVRQFYLDAAGFGIRSGITIPVATAFRRIAMLTIASHKPCLSLNLDLDPVAAATAVAQLHVRIEQAQIEPTAKPSIRMTAKQALMLKWSSEGKSMSDIATIENMTYANVNFHMNNARRKLGASTQAQATALATKLRLI</sequence>
<keyword evidence="3" id="KW-0804">Transcription</keyword>
<keyword evidence="2" id="KW-0238">DNA-binding</keyword>
<evidence type="ECO:0000256" key="1">
    <source>
        <dbReference type="ARBA" id="ARBA00023015"/>
    </source>
</evidence>
<keyword evidence="1" id="KW-0805">Transcription regulation</keyword>
<dbReference type="InterPro" id="IPR000792">
    <property type="entry name" value="Tscrpt_reg_LuxR_C"/>
</dbReference>
<dbReference type="SUPFAM" id="SSF75516">
    <property type="entry name" value="Pheromone-binding domain of LuxR-like quorum-sensing transcription factors"/>
    <property type="match status" value="1"/>
</dbReference>
<proteinExistence type="predicted"/>
<dbReference type="GO" id="GO:0006355">
    <property type="term" value="P:regulation of DNA-templated transcription"/>
    <property type="evidence" value="ECO:0007669"/>
    <property type="project" value="InterPro"/>
</dbReference>
<dbReference type="Pfam" id="PF03472">
    <property type="entry name" value="Autoind_bind"/>
    <property type="match status" value="1"/>
</dbReference>
<evidence type="ECO:0000313" key="6">
    <source>
        <dbReference type="Proteomes" id="UP000009045"/>
    </source>
</evidence>
<dbReference type="SMART" id="SM00421">
    <property type="entry name" value="HTH_LUXR"/>
    <property type="match status" value="1"/>
</dbReference>
<dbReference type="EMBL" id="CP001831">
    <property type="protein sequence ID" value="AEH82073.1"/>
    <property type="molecule type" value="Genomic_DNA"/>
</dbReference>
<dbReference type="GO" id="GO:0003677">
    <property type="term" value="F:DNA binding"/>
    <property type="evidence" value="ECO:0007669"/>
    <property type="project" value="UniProtKB-KW"/>
</dbReference>
<name>F7XEU8_SINMM</name>
<keyword evidence="5" id="KW-0614">Plasmid</keyword>
<geneLocation type="plasmid" evidence="5 6">
    <name>pSmeSM11c</name>
</geneLocation>
<dbReference type="HOGENOM" id="CLU_072786_5_1_5"/>
<dbReference type="Pfam" id="PF00196">
    <property type="entry name" value="GerE"/>
    <property type="match status" value="1"/>
</dbReference>
<dbReference type="Gene3D" id="1.10.10.10">
    <property type="entry name" value="Winged helix-like DNA-binding domain superfamily/Winged helix DNA-binding domain"/>
    <property type="match status" value="1"/>
</dbReference>
<reference evidence="5 6" key="1">
    <citation type="journal article" date="2011" name="J. Biotechnol.">
        <title>The complete genome sequence of the dominant Sinorhizobium meliloti field isolate SM11 extends the S. meliloti pan-genome.</title>
        <authorList>
            <person name="Schneiker-Bekel S."/>
            <person name="Wibberg D."/>
            <person name="Bekel T."/>
            <person name="Blom J."/>
            <person name="Linke B."/>
            <person name="Neuweger H."/>
            <person name="Stiens M."/>
            <person name="Vorholter F.J."/>
            <person name="Weidner S."/>
            <person name="Goesmann A."/>
            <person name="Puhler A."/>
            <person name="Schluter A."/>
        </authorList>
    </citation>
    <scope>NUCLEOTIDE SEQUENCE [LARGE SCALE GENOMIC DNA]</scope>
    <source>
        <strain evidence="5 6">SM11</strain>
        <plasmid evidence="6">pSmeSM11c</plasmid>
    </source>
</reference>
<dbReference type="PATRIC" id="fig|707241.3.peg.4958"/>
<dbReference type="Proteomes" id="UP000009045">
    <property type="component" value="Plasmid pSmeSM11c"/>
</dbReference>
<dbReference type="PROSITE" id="PS50043">
    <property type="entry name" value="HTH_LUXR_2"/>
    <property type="match status" value="1"/>
</dbReference>
<dbReference type="InterPro" id="IPR036388">
    <property type="entry name" value="WH-like_DNA-bd_sf"/>
</dbReference>